<protein>
    <submittedName>
        <fullName evidence="2">Ribosomal protein S18 acetylase RimI</fullName>
    </submittedName>
</protein>
<name>A0A1I7NWK6_9HYPH</name>
<dbReference type="GO" id="GO:0005840">
    <property type="term" value="C:ribosome"/>
    <property type="evidence" value="ECO:0007669"/>
    <property type="project" value="UniProtKB-KW"/>
</dbReference>
<dbReference type="EMBL" id="FPCH01000005">
    <property type="protein sequence ID" value="SFV39029.1"/>
    <property type="molecule type" value="Genomic_DNA"/>
</dbReference>
<dbReference type="InterPro" id="IPR016181">
    <property type="entry name" value="Acyl_CoA_acyltransferase"/>
</dbReference>
<sequence length="165" mass="17990">MTGADRLPVSPRAVTFEPMTAEAAQSLGEALAQIDPWARYDYTGKTLAAFLAGEEPGAQRFQIIVDRVLAGAIVIRSNWLRGPYLQFLGILPAFHRQGVGRSALLWFERGSEAGGARNLWVVASDFNGGAQAFYERHGFARVGIIDGLVTEGAAEILFRKRLRIG</sequence>
<dbReference type="PROSITE" id="PS51186">
    <property type="entry name" value="GNAT"/>
    <property type="match status" value="1"/>
</dbReference>
<dbReference type="OrthoDB" id="2135706at2"/>
<dbReference type="SUPFAM" id="SSF55729">
    <property type="entry name" value="Acyl-CoA N-acyltransferases (Nat)"/>
    <property type="match status" value="1"/>
</dbReference>
<evidence type="ECO:0000313" key="2">
    <source>
        <dbReference type="EMBL" id="SFV39029.1"/>
    </source>
</evidence>
<gene>
    <name evidence="2" type="ORF">SAMN04488557_4052</name>
</gene>
<dbReference type="RefSeq" id="WP_092869563.1">
    <property type="nucleotide sequence ID" value="NZ_FPCH01000005.1"/>
</dbReference>
<organism evidence="2 3">
    <name type="scientific">Hyphomicrobium facile</name>
    <dbReference type="NCBI Taxonomy" id="51670"/>
    <lineage>
        <taxon>Bacteria</taxon>
        <taxon>Pseudomonadati</taxon>
        <taxon>Pseudomonadota</taxon>
        <taxon>Alphaproteobacteria</taxon>
        <taxon>Hyphomicrobiales</taxon>
        <taxon>Hyphomicrobiaceae</taxon>
        <taxon>Hyphomicrobium</taxon>
    </lineage>
</organism>
<keyword evidence="2" id="KW-0687">Ribonucleoprotein</keyword>
<reference evidence="3" key="1">
    <citation type="submission" date="2016-10" db="EMBL/GenBank/DDBJ databases">
        <authorList>
            <person name="Varghese N."/>
            <person name="Submissions S."/>
        </authorList>
    </citation>
    <scope>NUCLEOTIDE SEQUENCE [LARGE SCALE GENOMIC DNA]</scope>
    <source>
        <strain evidence="3">DSM 1565</strain>
    </source>
</reference>
<evidence type="ECO:0000313" key="3">
    <source>
        <dbReference type="Proteomes" id="UP000199423"/>
    </source>
</evidence>
<dbReference type="AlphaFoldDB" id="A0A1I7NWK6"/>
<proteinExistence type="predicted"/>
<dbReference type="Gene3D" id="3.40.630.30">
    <property type="match status" value="1"/>
</dbReference>
<dbReference type="InterPro" id="IPR000182">
    <property type="entry name" value="GNAT_dom"/>
</dbReference>
<dbReference type="Proteomes" id="UP000199423">
    <property type="component" value="Unassembled WGS sequence"/>
</dbReference>
<dbReference type="Pfam" id="PF00583">
    <property type="entry name" value="Acetyltransf_1"/>
    <property type="match status" value="1"/>
</dbReference>
<feature type="domain" description="N-acetyltransferase" evidence="1">
    <location>
        <begin position="14"/>
        <end position="163"/>
    </location>
</feature>
<keyword evidence="3" id="KW-1185">Reference proteome</keyword>
<dbReference type="GO" id="GO:0016747">
    <property type="term" value="F:acyltransferase activity, transferring groups other than amino-acyl groups"/>
    <property type="evidence" value="ECO:0007669"/>
    <property type="project" value="InterPro"/>
</dbReference>
<accession>A0A1I7NWK6</accession>
<keyword evidence="2" id="KW-0689">Ribosomal protein</keyword>
<evidence type="ECO:0000259" key="1">
    <source>
        <dbReference type="PROSITE" id="PS51186"/>
    </source>
</evidence>
<dbReference type="CDD" id="cd04301">
    <property type="entry name" value="NAT_SF"/>
    <property type="match status" value="1"/>
</dbReference>
<dbReference type="STRING" id="51670.SAMN04488557_4052"/>